<dbReference type="PANTHER" id="PTHR23107">
    <property type="entry name" value="SYNOVIAL SARCOMA ASSOCIATED SS18 PROTEIN"/>
    <property type="match status" value="1"/>
</dbReference>
<dbReference type="Gene3D" id="1.20.1640.10">
    <property type="entry name" value="Multidrug efflux transporter AcrB transmembrane domain"/>
    <property type="match status" value="1"/>
</dbReference>
<evidence type="ECO:0000256" key="2">
    <source>
        <dbReference type="SAM" id="Phobius"/>
    </source>
</evidence>
<feature type="compositionally biased region" description="Basic and acidic residues" evidence="1">
    <location>
        <begin position="793"/>
        <end position="811"/>
    </location>
</feature>
<dbReference type="InterPro" id="IPR003582">
    <property type="entry name" value="ShKT_dom"/>
</dbReference>
<accession>A0A813KAK2</accession>
<evidence type="ECO:0000259" key="3">
    <source>
        <dbReference type="PROSITE" id="PS51670"/>
    </source>
</evidence>
<evidence type="ECO:0000256" key="1">
    <source>
        <dbReference type="SAM" id="MobiDB-lite"/>
    </source>
</evidence>
<name>A0A813KAK2_POLGL</name>
<feature type="region of interest" description="Disordered" evidence="1">
    <location>
        <begin position="793"/>
        <end position="875"/>
    </location>
</feature>
<feature type="transmembrane region" description="Helical" evidence="2">
    <location>
        <begin position="593"/>
        <end position="614"/>
    </location>
</feature>
<feature type="compositionally biased region" description="Low complexity" evidence="1">
    <location>
        <begin position="835"/>
        <end position="875"/>
    </location>
</feature>
<keyword evidence="2" id="KW-0472">Membrane</keyword>
<dbReference type="AlphaFoldDB" id="A0A813KAK2"/>
<dbReference type="SMART" id="SM00254">
    <property type="entry name" value="ShKT"/>
    <property type="match status" value="1"/>
</dbReference>
<keyword evidence="2" id="KW-1133">Transmembrane helix</keyword>
<dbReference type="PROSITE" id="PS51670">
    <property type="entry name" value="SHKT"/>
    <property type="match status" value="1"/>
</dbReference>
<keyword evidence="2" id="KW-0812">Transmembrane</keyword>
<comment type="caution">
    <text evidence="4">The sequence shown here is derived from an EMBL/GenBank/DDBJ whole genome shotgun (WGS) entry which is preliminary data.</text>
</comment>
<feature type="domain" description="ShKT" evidence="3">
    <location>
        <begin position="160"/>
        <end position="196"/>
    </location>
</feature>
<reference evidence="4" key="1">
    <citation type="submission" date="2021-02" db="EMBL/GenBank/DDBJ databases">
        <authorList>
            <person name="Dougan E. K."/>
            <person name="Rhodes N."/>
            <person name="Thang M."/>
            <person name="Chan C."/>
        </authorList>
    </citation>
    <scope>NUCLEOTIDE SEQUENCE</scope>
</reference>
<evidence type="ECO:0000313" key="5">
    <source>
        <dbReference type="Proteomes" id="UP000626109"/>
    </source>
</evidence>
<feature type="transmembrane region" description="Helical" evidence="2">
    <location>
        <begin position="714"/>
        <end position="735"/>
    </location>
</feature>
<feature type="transmembrane region" description="Helical" evidence="2">
    <location>
        <begin position="79"/>
        <end position="100"/>
    </location>
</feature>
<organism evidence="4 5">
    <name type="scientific">Polarella glacialis</name>
    <name type="common">Dinoflagellate</name>
    <dbReference type="NCBI Taxonomy" id="89957"/>
    <lineage>
        <taxon>Eukaryota</taxon>
        <taxon>Sar</taxon>
        <taxon>Alveolata</taxon>
        <taxon>Dinophyceae</taxon>
        <taxon>Suessiales</taxon>
        <taxon>Suessiaceae</taxon>
        <taxon>Polarella</taxon>
    </lineage>
</organism>
<feature type="transmembrane region" description="Helical" evidence="2">
    <location>
        <begin position="747"/>
        <end position="771"/>
    </location>
</feature>
<dbReference type="InterPro" id="IPR036770">
    <property type="entry name" value="Ankyrin_rpt-contain_sf"/>
</dbReference>
<protein>
    <recommendedName>
        <fullName evidence="3">ShKT domain-containing protein</fullName>
    </recommendedName>
</protein>
<feature type="transmembrane region" description="Helical" evidence="2">
    <location>
        <begin position="560"/>
        <end position="581"/>
    </location>
</feature>
<dbReference type="EMBL" id="CAJNNW010027995">
    <property type="protein sequence ID" value="CAE8694161.1"/>
    <property type="molecule type" value="Genomic_DNA"/>
</dbReference>
<proteinExistence type="predicted"/>
<gene>
    <name evidence="4" type="ORF">PGLA2088_LOCUS28710</name>
</gene>
<dbReference type="Gene3D" id="1.25.40.20">
    <property type="entry name" value="Ankyrin repeat-containing domain"/>
    <property type="match status" value="1"/>
</dbReference>
<dbReference type="Pfam" id="PF01549">
    <property type="entry name" value="ShK"/>
    <property type="match status" value="1"/>
</dbReference>
<evidence type="ECO:0000313" key="4">
    <source>
        <dbReference type="EMBL" id="CAE8694161.1"/>
    </source>
</evidence>
<feature type="region of interest" description="Disordered" evidence="1">
    <location>
        <begin position="674"/>
        <end position="693"/>
    </location>
</feature>
<sequence length="1186" mass="128875">MALEDAGRLEDEAMALEDAQRVEEISLRSQRGSDRRRCPRRLCRYADVLRPVSSAEGAIQSADERLLGEAVDRIARWRVLILGFFIIFAFAAAFVAGFYAEVDGSDPKLFPRTHSQAVGERLGAQFAESAKLASSPEAQKSFLCDPMAESPASLQDPGSCIDEDIRCGSWSSMGLCDRSELAASRCDRSCGRCNFCFLSYCPSVSELKNVSSSEVAQCECFHRNSSSGVVSENASVTVMGLHGEAWPQLRQSLSTLLKIPLAATDDSWRRQSPLAQEHWRSGSSVVWPVFSAKLDSRAFDQVLCFCGGASSCETAGGLSRIGSFNQPSSLALSPSPSRAVARRLALSSSPSSGAHTVSVLWGLLLEMPFAADIFPRARPADTWGFDPLFDVADPWVQRAIMTMCSLPTGLRARIEDPDGLWPQAFERWLLQKGEEYPSRYFSERIVEFLGISGAFHKDFLFQNGQIRAVRLGFELIEEPTGWLRDQKEIRAVKQAWDDHLAARNAGGGYKSSNAWHTSPVWEALAARQGLFTNVQWSLVIMAILGPCLTLRALGSLRLTAAVLVSMVSTVLVQCMVLTGWFRWKVAAMEALGLVIYTGFMLHLHLLVAVGYAAAPSPSPPAGDSAASGTEALCRQGSVDLPQDDPELLVVEEDVPQADSGLICDRRSLPPLVASAPEGLASGSPSRSLPGASPRIDMDEAALDRRRRVLHALGFSAWPVAYCAALGVLIGILMMMPVGLVETRSSMGAALISASIAAAFHALALLPSLLLIMGPTPFDLKWWRRFTTLSHPMEQRELSPLGNKEHQIKDEPKEEDTAESLPKPQGRAPTRQPPGAASSSAAALQQPQPQPQQQQQEQQEQQQQKQQQQQRQQQHQQQQQYGGLLLVPSGADLVLGGRHRSASASSASLPPASAVDPASVEFVDQSLSPSHCMYLYFAALLSACGERVRRALRQEPEAIGQHIWHEVGGFALPLVKALRGKVSLSVVTALLEAGARADEPPGSAETAPLAALAEGTPRKKEFPITALTGGVEDVGHGRILEDIGQGRLSELQTAAMAWQPWFPNQTAALAWQPWSPTQFSLLEEPPVDEEIRIEVARCLLKAGADPQRRSSNATETQTAADLAEAAGRHRLARLLRRADGLRCCQVLEAMWGKRASNQKDHNCLLDLPVALQGGLLTFLGERHRAGH</sequence>
<dbReference type="Proteomes" id="UP000626109">
    <property type="component" value="Unassembled WGS sequence"/>
</dbReference>